<comment type="subcellular location">
    <subcellularLocation>
        <location evidence="1">Cell inner membrane</location>
        <topology evidence="1">Single-pass membrane protein</topology>
    </subcellularLocation>
</comment>
<dbReference type="EMBL" id="CP007029">
    <property type="protein sequence ID" value="AHE99799.1"/>
    <property type="molecule type" value="Genomic_DNA"/>
</dbReference>
<evidence type="ECO:0000259" key="13">
    <source>
        <dbReference type="Pfam" id="PF12693"/>
    </source>
</evidence>
<keyword evidence="5" id="KW-0997">Cell inner membrane</keyword>
<keyword evidence="4" id="KW-1003">Cell membrane</keyword>
<keyword evidence="9" id="KW-0472">Membrane</keyword>
<dbReference type="InterPro" id="IPR007812">
    <property type="entry name" value="T2SS_protein-GspL"/>
</dbReference>
<dbReference type="Proteomes" id="UP000005289">
    <property type="component" value="Chromosome"/>
</dbReference>
<dbReference type="OrthoDB" id="7011844at2"/>
<keyword evidence="11" id="KW-0175">Coiled coil</keyword>
<dbReference type="RefSeq" id="WP_006746571.1">
    <property type="nucleotide sequence ID" value="NZ_CP007029.1"/>
</dbReference>
<dbReference type="GO" id="GO:0015628">
    <property type="term" value="P:protein secretion by the type II secretion system"/>
    <property type="evidence" value="ECO:0007669"/>
    <property type="project" value="InterPro"/>
</dbReference>
<comment type="function">
    <text evidence="10">Inner membrane component of the type II secretion system required for the energy-dependent secretion of extracellular factors such as proteases and toxins from the periplasm.</text>
</comment>
<name>W0DMI8_9GAMM</name>
<keyword evidence="3 10" id="KW-0813">Transport</keyword>
<dbReference type="GO" id="GO:0015627">
    <property type="term" value="C:type II protein secretion system complex"/>
    <property type="evidence" value="ECO:0007669"/>
    <property type="project" value="InterPro"/>
</dbReference>
<keyword evidence="6" id="KW-0812">Transmembrane</keyword>
<dbReference type="InterPro" id="IPR043129">
    <property type="entry name" value="ATPase_NBD"/>
</dbReference>
<dbReference type="InterPro" id="IPR024230">
    <property type="entry name" value="GspL_cyto_dom"/>
</dbReference>
<dbReference type="InterPro" id="IPR025691">
    <property type="entry name" value="GspL_pp_dom"/>
</dbReference>
<feature type="coiled-coil region" evidence="11">
    <location>
        <begin position="343"/>
        <end position="370"/>
    </location>
</feature>
<evidence type="ECO:0000313" key="15">
    <source>
        <dbReference type="Proteomes" id="UP000005289"/>
    </source>
</evidence>
<dbReference type="AlphaFoldDB" id="W0DMI8"/>
<dbReference type="GO" id="GO:0005886">
    <property type="term" value="C:plasma membrane"/>
    <property type="evidence" value="ECO:0007669"/>
    <property type="project" value="UniProtKB-SubCell"/>
</dbReference>
<evidence type="ECO:0000256" key="1">
    <source>
        <dbReference type="ARBA" id="ARBA00004377"/>
    </source>
</evidence>
<evidence type="ECO:0000259" key="12">
    <source>
        <dbReference type="Pfam" id="PF05134"/>
    </source>
</evidence>
<dbReference type="GO" id="GO:0009276">
    <property type="term" value="C:Gram-negative-bacterium-type cell wall"/>
    <property type="evidence" value="ECO:0007669"/>
    <property type="project" value="InterPro"/>
</dbReference>
<protein>
    <recommendedName>
        <fullName evidence="10">Type II secretion system protein L</fullName>
        <shortName evidence="10">T2SS protein L</shortName>
    </recommendedName>
</protein>
<sequence length="410" mass="44489">MNWFVLCLPEPDAGDPPEAMSWARVNGAGTIVARGRSAPPEIRGWLRSGDRVLALVPGERVLLQQVAIPARSRAAQLQALPFALEDHLSEDLEALHIVAGPRSPDGRLLAAVAAHRDLEAWLAVLEAAGVSAQALLPDTLLLPEADEPRLRIWCHSDGDHERCLLAGAGGDRLALSGDLLPWWLDRWLVEHPAETGIDWFGTADRLPETLRDRTEVRIQRWDGDLLGLVAAALRRRPPANLLTERYAPIGTRRGLWQRWRVPAGIAAALAVLWTASLWIEVYQLEHEVRHIDQAIAELFEETLPGTRMVDPPAQFRQALEAGATAPAGAGPVAERLAAAAPLLIAAGGEMRQLRADADRLEVELDLESIAALDQLRTQLREGLGTGVRILAAESGEEGVRARLQIGGGAS</sequence>
<keyword evidence="8" id="KW-1133">Transmembrane helix</keyword>
<keyword evidence="15" id="KW-1185">Reference proteome</keyword>
<evidence type="ECO:0000256" key="10">
    <source>
        <dbReference type="PIRNR" id="PIRNR015761"/>
    </source>
</evidence>
<dbReference type="PIRSF" id="PIRSF015761">
    <property type="entry name" value="Protein_L"/>
    <property type="match status" value="1"/>
</dbReference>
<gene>
    <name evidence="14" type="ORF">THITH_00100</name>
</gene>
<comment type="similarity">
    <text evidence="2 10">Belongs to the GSP L family.</text>
</comment>
<evidence type="ECO:0000256" key="11">
    <source>
        <dbReference type="SAM" id="Coils"/>
    </source>
</evidence>
<dbReference type="CDD" id="cd24017">
    <property type="entry name" value="ASKHA_T2SSL_N"/>
    <property type="match status" value="1"/>
</dbReference>
<dbReference type="Pfam" id="PF05134">
    <property type="entry name" value="T2SSL"/>
    <property type="match status" value="1"/>
</dbReference>
<evidence type="ECO:0000256" key="3">
    <source>
        <dbReference type="ARBA" id="ARBA00022448"/>
    </source>
</evidence>
<dbReference type="HOGENOM" id="CLU_041016_2_0_6"/>
<reference evidence="14 15" key="1">
    <citation type="submission" date="2013-12" db="EMBL/GenBank/DDBJ databases">
        <authorList>
            <consortium name="DOE Joint Genome Institute"/>
            <person name="Muyzer G."/>
            <person name="Huntemann M."/>
            <person name="Han J."/>
            <person name="Chen A."/>
            <person name="Kyrpides N."/>
            <person name="Mavromatis K."/>
            <person name="Markowitz V."/>
            <person name="Palaniappan K."/>
            <person name="Ivanova N."/>
            <person name="Schaumberg A."/>
            <person name="Pati A."/>
            <person name="Liolios K."/>
            <person name="Nordberg H.P."/>
            <person name="Cantor M.N."/>
            <person name="Hua S.X."/>
            <person name="Woyke T."/>
        </authorList>
    </citation>
    <scope>NUCLEOTIDE SEQUENCE [LARGE SCALE GENOMIC DNA]</scope>
    <source>
        <strain evidence="14 15">ARh 1</strain>
    </source>
</reference>
<evidence type="ECO:0000256" key="7">
    <source>
        <dbReference type="ARBA" id="ARBA00022927"/>
    </source>
</evidence>
<keyword evidence="7 10" id="KW-0653">Protein transport</keyword>
<accession>W0DMI8</accession>
<dbReference type="NCBIfam" id="TIGR01709">
    <property type="entry name" value="typeII_sec_gspL"/>
    <property type="match status" value="1"/>
</dbReference>
<evidence type="ECO:0000256" key="8">
    <source>
        <dbReference type="ARBA" id="ARBA00022989"/>
    </source>
</evidence>
<evidence type="ECO:0000256" key="9">
    <source>
        <dbReference type="ARBA" id="ARBA00023136"/>
    </source>
</evidence>
<evidence type="ECO:0000313" key="14">
    <source>
        <dbReference type="EMBL" id="AHE99799.1"/>
    </source>
</evidence>
<feature type="domain" description="GspL cytoplasmic actin-ATPase-like" evidence="12">
    <location>
        <begin position="35"/>
        <end position="147"/>
    </location>
</feature>
<dbReference type="STRING" id="713585.THITH_00100"/>
<feature type="domain" description="GspL periplasmic" evidence="13">
    <location>
        <begin position="255"/>
        <end position="403"/>
    </location>
</feature>
<dbReference type="KEGG" id="tti:THITH_00100"/>
<dbReference type="Pfam" id="PF12693">
    <property type="entry name" value="GspL_C"/>
    <property type="match status" value="1"/>
</dbReference>
<evidence type="ECO:0000256" key="2">
    <source>
        <dbReference type="ARBA" id="ARBA00005318"/>
    </source>
</evidence>
<organism evidence="14 15">
    <name type="scientific">Thioalkalivibrio paradoxus ARh 1</name>
    <dbReference type="NCBI Taxonomy" id="713585"/>
    <lineage>
        <taxon>Bacteria</taxon>
        <taxon>Pseudomonadati</taxon>
        <taxon>Pseudomonadota</taxon>
        <taxon>Gammaproteobacteria</taxon>
        <taxon>Chromatiales</taxon>
        <taxon>Ectothiorhodospiraceae</taxon>
        <taxon>Thioalkalivibrio</taxon>
    </lineage>
</organism>
<proteinExistence type="inferred from homology"/>
<evidence type="ECO:0000256" key="4">
    <source>
        <dbReference type="ARBA" id="ARBA00022475"/>
    </source>
</evidence>
<dbReference type="SUPFAM" id="SSF53067">
    <property type="entry name" value="Actin-like ATPase domain"/>
    <property type="match status" value="1"/>
</dbReference>
<evidence type="ECO:0000256" key="5">
    <source>
        <dbReference type="ARBA" id="ARBA00022519"/>
    </source>
</evidence>
<dbReference type="Gene3D" id="3.30.420.380">
    <property type="match status" value="1"/>
</dbReference>
<evidence type="ECO:0000256" key="6">
    <source>
        <dbReference type="ARBA" id="ARBA00022692"/>
    </source>
</evidence>